<organism evidence="2 3">
    <name type="scientific">Clostridium isatidis</name>
    <dbReference type="NCBI Taxonomy" id="182773"/>
    <lineage>
        <taxon>Bacteria</taxon>
        <taxon>Bacillati</taxon>
        <taxon>Bacillota</taxon>
        <taxon>Clostridia</taxon>
        <taxon>Eubacteriales</taxon>
        <taxon>Clostridiaceae</taxon>
        <taxon>Clostridium</taxon>
    </lineage>
</organism>
<evidence type="ECO:0008006" key="4">
    <source>
        <dbReference type="Google" id="ProtNLM"/>
    </source>
</evidence>
<dbReference type="KEGG" id="cia:BEN51_10965"/>
<evidence type="ECO:0000256" key="1">
    <source>
        <dbReference type="SAM" id="SignalP"/>
    </source>
</evidence>
<dbReference type="EMBL" id="CP016786">
    <property type="protein sequence ID" value="ASW43985.1"/>
    <property type="molecule type" value="Genomic_DNA"/>
</dbReference>
<sequence length="229" mass="26166">MLKKILPIIVSVTLAVSIAGCSNSVKDAADKSTDNKAQTENKQEEAFIGEGEWAKDYTRDEVSQFHSEILVRMEEQALFYGLDYNKEEKVTEENGETVNDNHIYLDNLNPEPNRLESMYYGFKIFGEDLSRGSLNLKMGFKLDLDQIKAEDKFDFKETSMAAFSEAMTNNSERDYSEINNQIIDIVKNKNTNGTIESNLDGLVEIITIKDDYLLYKLDSKVYDFSIKKN</sequence>
<dbReference type="PROSITE" id="PS51257">
    <property type="entry name" value="PROKAR_LIPOPROTEIN"/>
    <property type="match status" value="1"/>
</dbReference>
<gene>
    <name evidence="2" type="ORF">BEN51_10965</name>
</gene>
<keyword evidence="3" id="KW-1185">Reference proteome</keyword>
<reference evidence="2 3" key="1">
    <citation type="submission" date="2016-08" db="EMBL/GenBank/DDBJ databases">
        <title>Complete Genome Sequence Of The Indigo Reducing Clostridium isatidis DSM15098.</title>
        <authorList>
            <person name="Little G.T."/>
            <person name="Minton N.P."/>
        </authorList>
    </citation>
    <scope>NUCLEOTIDE SEQUENCE [LARGE SCALE GENOMIC DNA]</scope>
    <source>
        <strain evidence="2 3">DSM 15098</strain>
    </source>
</reference>
<evidence type="ECO:0000313" key="3">
    <source>
        <dbReference type="Proteomes" id="UP000264883"/>
    </source>
</evidence>
<evidence type="ECO:0000313" key="2">
    <source>
        <dbReference type="EMBL" id="ASW43985.1"/>
    </source>
</evidence>
<dbReference type="RefSeq" id="WP_119866112.1">
    <property type="nucleotide sequence ID" value="NZ_CP016786.1"/>
</dbReference>
<protein>
    <recommendedName>
        <fullName evidence="4">Lipoprotein</fullName>
    </recommendedName>
</protein>
<dbReference type="Proteomes" id="UP000264883">
    <property type="component" value="Chromosome"/>
</dbReference>
<dbReference type="OrthoDB" id="1929962at2"/>
<name>A0A343JEM7_9CLOT</name>
<feature type="signal peptide" evidence="1">
    <location>
        <begin position="1"/>
        <end position="19"/>
    </location>
</feature>
<dbReference type="AlphaFoldDB" id="A0A343JEM7"/>
<feature type="chain" id="PRO_5038817404" description="Lipoprotein" evidence="1">
    <location>
        <begin position="20"/>
        <end position="229"/>
    </location>
</feature>
<proteinExistence type="predicted"/>
<accession>A0A343JEM7</accession>
<keyword evidence="1" id="KW-0732">Signal</keyword>